<evidence type="ECO:0000256" key="5">
    <source>
        <dbReference type="ARBA" id="ARBA00022692"/>
    </source>
</evidence>
<feature type="transmembrane region" description="Helical" evidence="12">
    <location>
        <begin position="144"/>
        <end position="162"/>
    </location>
</feature>
<proteinExistence type="inferred from homology"/>
<dbReference type="Pfam" id="PF00487">
    <property type="entry name" value="FA_desaturase"/>
    <property type="match status" value="1"/>
</dbReference>
<evidence type="ECO:0000259" key="13">
    <source>
        <dbReference type="Pfam" id="PF00487"/>
    </source>
</evidence>
<keyword evidence="9" id="KW-0408">Iron</keyword>
<dbReference type="EC" id="1.14.15.3" evidence="14"/>
<dbReference type="PANTHER" id="PTHR38674:SF1">
    <property type="entry name" value="ALKANE 1-MONOOXYGENASE 1"/>
    <property type="match status" value="1"/>
</dbReference>
<feature type="transmembrane region" description="Helical" evidence="12">
    <location>
        <begin position="108"/>
        <end position="132"/>
    </location>
</feature>
<evidence type="ECO:0000256" key="1">
    <source>
        <dbReference type="ARBA" id="ARBA00004429"/>
    </source>
</evidence>
<dbReference type="EMBL" id="CACSIP010000011">
    <property type="protein sequence ID" value="CAA0106914.1"/>
    <property type="molecule type" value="Genomic_DNA"/>
</dbReference>
<gene>
    <name evidence="14" type="primary">alkB_2</name>
    <name evidence="14" type="ORF">AELLOGFF_03660</name>
</gene>
<dbReference type="InterPro" id="IPR033885">
    <property type="entry name" value="AlkB/XylM"/>
</dbReference>
<accession>A0A5S9PQN2</accession>
<evidence type="ECO:0000313" key="14">
    <source>
        <dbReference type="EMBL" id="CAA0106914.1"/>
    </source>
</evidence>
<keyword evidence="3" id="KW-1003">Cell membrane</keyword>
<keyword evidence="8 14" id="KW-0560">Oxidoreductase</keyword>
<evidence type="ECO:0000256" key="4">
    <source>
        <dbReference type="ARBA" id="ARBA00022519"/>
    </source>
</evidence>
<keyword evidence="4" id="KW-0997">Cell inner membrane</keyword>
<evidence type="ECO:0000256" key="3">
    <source>
        <dbReference type="ARBA" id="ARBA00022475"/>
    </source>
</evidence>
<evidence type="ECO:0000256" key="10">
    <source>
        <dbReference type="ARBA" id="ARBA00023033"/>
    </source>
</evidence>
<evidence type="ECO:0000256" key="8">
    <source>
        <dbReference type="ARBA" id="ARBA00023002"/>
    </source>
</evidence>
<keyword evidence="6" id="KW-0479">Metal-binding</keyword>
<evidence type="ECO:0000256" key="11">
    <source>
        <dbReference type="ARBA" id="ARBA00023136"/>
    </source>
</evidence>
<feature type="transmembrane region" description="Helical" evidence="12">
    <location>
        <begin position="254"/>
        <end position="273"/>
    </location>
</feature>
<comment type="similarity">
    <text evidence="2">Belongs to the fatty acid desaturase type 1 family. AlkB subfamily.</text>
</comment>
<dbReference type="GO" id="GO:0046872">
    <property type="term" value="F:metal ion binding"/>
    <property type="evidence" value="ECO:0007669"/>
    <property type="project" value="UniProtKB-KW"/>
</dbReference>
<dbReference type="Proteomes" id="UP000430146">
    <property type="component" value="Unassembled WGS sequence"/>
</dbReference>
<evidence type="ECO:0000256" key="7">
    <source>
        <dbReference type="ARBA" id="ARBA00022989"/>
    </source>
</evidence>
<keyword evidence="15" id="KW-1185">Reference proteome</keyword>
<dbReference type="InterPro" id="IPR005804">
    <property type="entry name" value="FA_desaturase_dom"/>
</dbReference>
<feature type="transmembrane region" description="Helical" evidence="12">
    <location>
        <begin position="42"/>
        <end position="61"/>
    </location>
</feature>
<reference evidence="14 15" key="1">
    <citation type="submission" date="2019-11" db="EMBL/GenBank/DDBJ databases">
        <authorList>
            <person name="Holert J."/>
        </authorList>
    </citation>
    <scope>NUCLEOTIDE SEQUENCE [LARGE SCALE GENOMIC DNA]</scope>
    <source>
        <strain evidence="14">BC8_1</strain>
    </source>
</reference>
<keyword evidence="7 12" id="KW-1133">Transmembrane helix</keyword>
<comment type="subcellular location">
    <subcellularLocation>
        <location evidence="1">Cell inner membrane</location>
        <topology evidence="1">Multi-pass membrane protein</topology>
    </subcellularLocation>
</comment>
<feature type="transmembrane region" description="Helical" evidence="12">
    <location>
        <begin position="279"/>
        <end position="296"/>
    </location>
</feature>
<dbReference type="CDD" id="cd03512">
    <property type="entry name" value="Alkane-hydroxylase"/>
    <property type="match status" value="1"/>
</dbReference>
<dbReference type="PANTHER" id="PTHR38674">
    <property type="entry name" value="ALKANE 1-MONOOXYGENASE 1"/>
    <property type="match status" value="1"/>
</dbReference>
<evidence type="ECO:0000256" key="12">
    <source>
        <dbReference type="SAM" id="Phobius"/>
    </source>
</evidence>
<keyword evidence="5 12" id="KW-0812">Transmembrane</keyword>
<dbReference type="GO" id="GO:0004497">
    <property type="term" value="F:monooxygenase activity"/>
    <property type="evidence" value="ECO:0007669"/>
    <property type="project" value="UniProtKB-KW"/>
</dbReference>
<feature type="transmembrane region" description="Helical" evidence="12">
    <location>
        <begin position="67"/>
        <end position="88"/>
    </location>
</feature>
<sequence>MTRWRQLRGVAQKTMPTRHQFKTRTGRQPVVASRGWRDRKRYVWLLGLIIPTLVPMSWLAVTVTGWGVFWWSGPTLMLLVIPALDYLVGPDAENPPDSALTWLEHDRFYRWAIYLYLPAQYLSLLLACWFWSGGGGVALSGLDKVGLMLTVGGIGGVAINAAHEMGHQRAESERWLSKVALAQTGYGHFFVEHNRGHHARVATPEDPASARMGENIYFFHYRSILGSLRSALALEHRRLARGGKSAWTLRNDALNAWLMTIALFAALVLGFGIEVLPWLLGQAAIGIFLLETINYLEHYGLRREQRSDGSYEHVRPSHSWNSNSIISNVFLFHLQRHSDHHANPRRRYQALCHAEEAPQLPAGYATMVVVALIPPLWRRVMDRRVLAHYDGDLRRTALSPRKARRLAKRYA</sequence>
<dbReference type="GO" id="GO:0006629">
    <property type="term" value="P:lipid metabolic process"/>
    <property type="evidence" value="ECO:0007669"/>
    <property type="project" value="InterPro"/>
</dbReference>
<keyword evidence="11 12" id="KW-0472">Membrane</keyword>
<name>A0A5S9PQN2_MYCVN</name>
<organism evidence="14 15">
    <name type="scientific">Mycolicibacterium vanbaalenii</name>
    <name type="common">Mycobacterium vanbaalenii</name>
    <dbReference type="NCBI Taxonomy" id="110539"/>
    <lineage>
        <taxon>Bacteria</taxon>
        <taxon>Bacillati</taxon>
        <taxon>Actinomycetota</taxon>
        <taxon>Actinomycetes</taxon>
        <taxon>Mycobacteriales</taxon>
        <taxon>Mycobacteriaceae</taxon>
        <taxon>Mycolicibacterium</taxon>
    </lineage>
</organism>
<feature type="domain" description="Fatty acid desaturase" evidence="13">
    <location>
        <begin position="147"/>
        <end position="368"/>
    </location>
</feature>
<keyword evidence="10 14" id="KW-0503">Monooxygenase</keyword>
<dbReference type="GO" id="GO:0005886">
    <property type="term" value="C:plasma membrane"/>
    <property type="evidence" value="ECO:0007669"/>
    <property type="project" value="UniProtKB-SubCell"/>
</dbReference>
<protein>
    <submittedName>
        <fullName evidence="14">Alkane 1-monooxygenase</fullName>
        <ecNumber evidence="14">1.14.15.3</ecNumber>
    </submittedName>
</protein>
<dbReference type="AlphaFoldDB" id="A0A5S9PQN2"/>
<evidence type="ECO:0000256" key="2">
    <source>
        <dbReference type="ARBA" id="ARBA00010823"/>
    </source>
</evidence>
<evidence type="ECO:0000256" key="9">
    <source>
        <dbReference type="ARBA" id="ARBA00023004"/>
    </source>
</evidence>
<evidence type="ECO:0000313" key="15">
    <source>
        <dbReference type="Proteomes" id="UP000430146"/>
    </source>
</evidence>
<evidence type="ECO:0000256" key="6">
    <source>
        <dbReference type="ARBA" id="ARBA00022723"/>
    </source>
</evidence>